<name>A0AA36C2Y9_9BILA</name>
<evidence type="ECO:0000313" key="1">
    <source>
        <dbReference type="EMBL" id="CAJ0557472.1"/>
    </source>
</evidence>
<sequence length="63" mass="6861">GRRSIGFAKNKRTAYMKRSKTFATVLVSFALMVGVTSCAKVDIQADASDKRDVDARQVPRSGP</sequence>
<comment type="caution">
    <text evidence="1">The sequence shown here is derived from an EMBL/GenBank/DDBJ whole genome shotgun (WGS) entry which is preliminary data.</text>
</comment>
<protein>
    <submittedName>
        <fullName evidence="1">Uncharacterized protein</fullName>
    </submittedName>
</protein>
<feature type="non-terminal residue" evidence="1">
    <location>
        <position position="1"/>
    </location>
</feature>
<keyword evidence="2" id="KW-1185">Reference proteome</keyword>
<organism evidence="1 2">
    <name type="scientific">Mesorhabditis spiculigera</name>
    <dbReference type="NCBI Taxonomy" id="96644"/>
    <lineage>
        <taxon>Eukaryota</taxon>
        <taxon>Metazoa</taxon>
        <taxon>Ecdysozoa</taxon>
        <taxon>Nematoda</taxon>
        <taxon>Chromadorea</taxon>
        <taxon>Rhabditida</taxon>
        <taxon>Rhabditina</taxon>
        <taxon>Rhabditomorpha</taxon>
        <taxon>Rhabditoidea</taxon>
        <taxon>Rhabditidae</taxon>
        <taxon>Mesorhabditinae</taxon>
        <taxon>Mesorhabditis</taxon>
    </lineage>
</organism>
<dbReference type="Proteomes" id="UP001177023">
    <property type="component" value="Unassembled WGS sequence"/>
</dbReference>
<reference evidence="1" key="1">
    <citation type="submission" date="2023-06" db="EMBL/GenBank/DDBJ databases">
        <authorList>
            <person name="Delattre M."/>
        </authorList>
    </citation>
    <scope>NUCLEOTIDE SEQUENCE</scope>
    <source>
        <strain evidence="1">AF72</strain>
    </source>
</reference>
<gene>
    <name evidence="1" type="ORF">MSPICULIGERA_LOCUS230</name>
</gene>
<proteinExistence type="predicted"/>
<dbReference type="EMBL" id="CATQJA010000013">
    <property type="protein sequence ID" value="CAJ0557472.1"/>
    <property type="molecule type" value="Genomic_DNA"/>
</dbReference>
<accession>A0AA36C2Y9</accession>
<evidence type="ECO:0000313" key="2">
    <source>
        <dbReference type="Proteomes" id="UP001177023"/>
    </source>
</evidence>
<feature type="non-terminal residue" evidence="1">
    <location>
        <position position="63"/>
    </location>
</feature>
<dbReference type="AlphaFoldDB" id="A0AA36C2Y9"/>